<dbReference type="Proteomes" id="UP000621266">
    <property type="component" value="Unassembled WGS sequence"/>
</dbReference>
<evidence type="ECO:0000313" key="2">
    <source>
        <dbReference type="EMBL" id="KAF4410110.1"/>
    </source>
</evidence>
<accession>A0ABQ7FN35</accession>
<name>A0ABQ7FN35_9ACTN</name>
<protein>
    <recommendedName>
        <fullName evidence="1">PucR C-terminal helix-turn-helix domain-containing protein</fullName>
    </recommendedName>
</protein>
<sequence>MVPVEDGDTTRAARRAAIAAVLARHHGLGHLDTRQAGPLLAALDLTHQEREAFLTSCLGPLHNSARHRHLLETLEAYLAHNLCTTAAARSLYVHRHTFAYRMRSVRALTGLDPDRPYHRLRAELALLMSRVHGSPAVPRQRTAAA</sequence>
<dbReference type="InterPro" id="IPR051448">
    <property type="entry name" value="CdaR-like_regulators"/>
</dbReference>
<proteinExistence type="predicted"/>
<dbReference type="Gene3D" id="1.10.10.2840">
    <property type="entry name" value="PucR C-terminal helix-turn-helix domain"/>
    <property type="match status" value="1"/>
</dbReference>
<keyword evidence="3" id="KW-1185">Reference proteome</keyword>
<dbReference type="InterPro" id="IPR042070">
    <property type="entry name" value="PucR_C-HTH_sf"/>
</dbReference>
<feature type="domain" description="PucR C-terminal helix-turn-helix" evidence="1">
    <location>
        <begin position="70"/>
        <end position="127"/>
    </location>
</feature>
<dbReference type="PANTHER" id="PTHR33744">
    <property type="entry name" value="CARBOHYDRATE DIACID REGULATOR"/>
    <property type="match status" value="1"/>
</dbReference>
<dbReference type="InterPro" id="IPR025736">
    <property type="entry name" value="PucR_C-HTH_dom"/>
</dbReference>
<organism evidence="2 3">
    <name type="scientific">Streptomyces lycii</name>
    <dbReference type="NCBI Taxonomy" id="2654337"/>
    <lineage>
        <taxon>Bacteria</taxon>
        <taxon>Bacillati</taxon>
        <taxon>Actinomycetota</taxon>
        <taxon>Actinomycetes</taxon>
        <taxon>Kitasatosporales</taxon>
        <taxon>Streptomycetaceae</taxon>
        <taxon>Streptomyces</taxon>
    </lineage>
</organism>
<dbReference type="Pfam" id="PF13556">
    <property type="entry name" value="HTH_30"/>
    <property type="match status" value="1"/>
</dbReference>
<dbReference type="EMBL" id="WHPN01000127">
    <property type="protein sequence ID" value="KAF4410110.1"/>
    <property type="molecule type" value="Genomic_DNA"/>
</dbReference>
<reference evidence="2 3" key="1">
    <citation type="submission" date="2019-10" db="EMBL/GenBank/DDBJ databases">
        <title>Streptomyces tenebrisbrunneis sp.nov., an endogenous actinomycete isolated from of Lycium ruthenicum.</title>
        <authorList>
            <person name="Ma L."/>
        </authorList>
    </citation>
    <scope>NUCLEOTIDE SEQUENCE [LARGE SCALE GENOMIC DNA]</scope>
    <source>
        <strain evidence="2 3">TRM 66187</strain>
    </source>
</reference>
<evidence type="ECO:0000313" key="3">
    <source>
        <dbReference type="Proteomes" id="UP000621266"/>
    </source>
</evidence>
<comment type="caution">
    <text evidence="2">The sequence shown here is derived from an EMBL/GenBank/DDBJ whole genome shotgun (WGS) entry which is preliminary data.</text>
</comment>
<evidence type="ECO:0000259" key="1">
    <source>
        <dbReference type="Pfam" id="PF13556"/>
    </source>
</evidence>
<gene>
    <name evidence="2" type="ORF">GCU69_05585</name>
</gene>